<evidence type="ECO:0000256" key="4">
    <source>
        <dbReference type="ARBA" id="ARBA00022729"/>
    </source>
</evidence>
<dbReference type="InterPro" id="IPR015615">
    <property type="entry name" value="TGF-beta-rel"/>
</dbReference>
<evidence type="ECO:0000256" key="5">
    <source>
        <dbReference type="ARBA" id="ARBA00023030"/>
    </source>
</evidence>
<dbReference type="SMART" id="SM00204">
    <property type="entry name" value="TGFB"/>
    <property type="match status" value="1"/>
</dbReference>
<dbReference type="GO" id="GO:0008083">
    <property type="term" value="F:growth factor activity"/>
    <property type="evidence" value="ECO:0007669"/>
    <property type="project" value="UniProtKB-KW"/>
</dbReference>
<evidence type="ECO:0000256" key="8">
    <source>
        <dbReference type="RuleBase" id="RU000354"/>
    </source>
</evidence>
<gene>
    <name evidence="11" type="ORF">ALC56_04890</name>
</gene>
<dbReference type="PROSITE" id="PS51362">
    <property type="entry name" value="TGF_BETA_2"/>
    <property type="match status" value="1"/>
</dbReference>
<dbReference type="InterPro" id="IPR017948">
    <property type="entry name" value="TGFb_CS"/>
</dbReference>
<feature type="domain" description="TGF-beta family profile" evidence="10">
    <location>
        <begin position="693"/>
        <end position="818"/>
    </location>
</feature>
<dbReference type="PANTHER" id="PTHR11848:SF308">
    <property type="entry name" value="BMP-LIKE PROTEIN UNC-129"/>
    <property type="match status" value="1"/>
</dbReference>
<feature type="compositionally biased region" description="Basic residues" evidence="9">
    <location>
        <begin position="635"/>
        <end position="645"/>
    </location>
</feature>
<accession>A0A195FJN9</accession>
<dbReference type="GO" id="GO:0005125">
    <property type="term" value="F:cytokine activity"/>
    <property type="evidence" value="ECO:0007669"/>
    <property type="project" value="TreeGrafter"/>
</dbReference>
<protein>
    <submittedName>
        <fullName evidence="11">Protein DVR-1</fullName>
    </submittedName>
</protein>
<reference evidence="11 12" key="1">
    <citation type="submission" date="2016-03" db="EMBL/GenBank/DDBJ databases">
        <title>Trachymyrmex septentrionalis WGS genome.</title>
        <authorList>
            <person name="Nygaard S."/>
            <person name="Hu H."/>
            <person name="Boomsma J."/>
            <person name="Zhang G."/>
        </authorList>
    </citation>
    <scope>NUCLEOTIDE SEQUENCE [LARGE SCALE GENOMIC DNA]</scope>
    <source>
        <strain evidence="11">Tsep2-gDNA-1</strain>
        <tissue evidence="11">Whole body</tissue>
    </source>
</reference>
<organism evidence="11 12">
    <name type="scientific">Trachymyrmex septentrionalis</name>
    <dbReference type="NCBI Taxonomy" id="34720"/>
    <lineage>
        <taxon>Eukaryota</taxon>
        <taxon>Metazoa</taxon>
        <taxon>Ecdysozoa</taxon>
        <taxon>Arthropoda</taxon>
        <taxon>Hexapoda</taxon>
        <taxon>Insecta</taxon>
        <taxon>Pterygota</taxon>
        <taxon>Neoptera</taxon>
        <taxon>Endopterygota</taxon>
        <taxon>Hymenoptera</taxon>
        <taxon>Apocrita</taxon>
        <taxon>Aculeata</taxon>
        <taxon>Formicoidea</taxon>
        <taxon>Formicidae</taxon>
        <taxon>Myrmicinae</taxon>
        <taxon>Trachymyrmex</taxon>
    </lineage>
</organism>
<dbReference type="PANTHER" id="PTHR11848">
    <property type="entry name" value="TGF-BETA FAMILY"/>
    <property type="match status" value="1"/>
</dbReference>
<comment type="similarity">
    <text evidence="2 8">Belongs to the TGF-beta family.</text>
</comment>
<dbReference type="FunFam" id="2.10.90.10:FF:000001">
    <property type="entry name" value="Bone morphogenetic protein 4"/>
    <property type="match status" value="1"/>
</dbReference>
<dbReference type="InterPro" id="IPR001111">
    <property type="entry name" value="TGF-b_propeptide"/>
</dbReference>
<evidence type="ECO:0000256" key="3">
    <source>
        <dbReference type="ARBA" id="ARBA00022525"/>
    </source>
</evidence>
<keyword evidence="4" id="KW-0732">Signal</keyword>
<proteinExistence type="inferred from homology"/>
<dbReference type="Pfam" id="PF00019">
    <property type="entry name" value="TGF_beta"/>
    <property type="match status" value="1"/>
</dbReference>
<dbReference type="STRING" id="34720.A0A195FJN9"/>
<keyword evidence="3" id="KW-0964">Secreted</keyword>
<feature type="region of interest" description="Disordered" evidence="9">
    <location>
        <begin position="604"/>
        <end position="645"/>
    </location>
</feature>
<dbReference type="Gene3D" id="2.60.120.970">
    <property type="match status" value="1"/>
</dbReference>
<sequence>LAFCEKESGNEGKVHSEEPRQHTCCARHEKMIEVGYGISGEVIQIDAGHCRKLCPRHVSDDPGDASRPAVQKCSSDFHCRARAAKLERVSTLQGVRVIEAIDACDCSPETSCRRESYIHYVHSGTPHQAVVDIGVCIGHCAKDLGCKPVRNNTISAKGPNGDEIYQVVEKCGCAGHCYRMDHMETVLDYSEVTIKEGTNTTDVRPVIRQINVGQCVGTCPGNETETCLLRDKKEPSRCLAGLYSKQHTCTPARFKVHEYRKRISIESRVNLSSSYHNIRGSTTVMTRSAPCCFLVLLLSLTSLCDVNAYPKSDLQTEDRDDLEQELRELWPFVQPADENDLAPQREEALQKIQEILGIRSQNENLAHRKVPPQFMMELYNTIADPSGVTRGRNPYNARIVRSFVERDPFLSNFYFFNVSGLEMNESVLEAELHLYRKKIPPRNVHPLTSVSPYYLIRVYQVLDDRSLDVPDLHRLLNVRYVGAHASGWQIFNVKQAVLDWMSGEPNLGLLVTTQDLFQDEVSVEFSRRNDYHHSKQPILVLFDDDSNGRSIYEKNAENEKIDLENDYDGVKHYRRHKRQQEGNGQPEEVLLVNRHEPEFFQRLKKRRKEEEEEEEEEKKKQGEVSRYSNPLEATRRRRRDSTFSRKRTSCGIVSKNCSRTTRILTSMDIYERAMFRERLGQVVRNRSTSVTGRRHRTARSASSQSLLAPERLGNTTECTRHELYVDFQDIGLSSSIIAPAGYSAYQCKGVCEPPLSQNQRPTNHATIQAIVHKMAKGVERPCCVPTKLLSTSILFYDDNENVVLKMYEDMIADHCGCR</sequence>
<evidence type="ECO:0000256" key="1">
    <source>
        <dbReference type="ARBA" id="ARBA00004613"/>
    </source>
</evidence>
<dbReference type="Gene3D" id="2.10.90.10">
    <property type="entry name" value="Cystine-knot cytokines"/>
    <property type="match status" value="1"/>
</dbReference>
<keyword evidence="7" id="KW-0325">Glycoprotein</keyword>
<dbReference type="GO" id="GO:0005615">
    <property type="term" value="C:extracellular space"/>
    <property type="evidence" value="ECO:0007669"/>
    <property type="project" value="TreeGrafter"/>
</dbReference>
<evidence type="ECO:0000256" key="9">
    <source>
        <dbReference type="SAM" id="MobiDB-lite"/>
    </source>
</evidence>
<evidence type="ECO:0000259" key="10">
    <source>
        <dbReference type="PROSITE" id="PS51362"/>
    </source>
</evidence>
<keyword evidence="5 8" id="KW-0339">Growth factor</keyword>
<dbReference type="AlphaFoldDB" id="A0A195FJN9"/>
<evidence type="ECO:0000256" key="7">
    <source>
        <dbReference type="ARBA" id="ARBA00023180"/>
    </source>
</evidence>
<feature type="non-terminal residue" evidence="11">
    <location>
        <position position="1"/>
    </location>
</feature>
<keyword evidence="6" id="KW-1015">Disulfide bond</keyword>
<evidence type="ECO:0000256" key="2">
    <source>
        <dbReference type="ARBA" id="ARBA00006656"/>
    </source>
</evidence>
<keyword evidence="12" id="KW-1185">Reference proteome</keyword>
<dbReference type="InterPro" id="IPR029034">
    <property type="entry name" value="Cystine-knot_cytokine"/>
</dbReference>
<evidence type="ECO:0000313" key="12">
    <source>
        <dbReference type="Proteomes" id="UP000078541"/>
    </source>
</evidence>
<name>A0A195FJN9_9HYME</name>
<dbReference type="Pfam" id="PF00688">
    <property type="entry name" value="TGFb_propeptide"/>
    <property type="match status" value="1"/>
</dbReference>
<evidence type="ECO:0000313" key="11">
    <source>
        <dbReference type="EMBL" id="KYN40581.1"/>
    </source>
</evidence>
<dbReference type="PROSITE" id="PS00250">
    <property type="entry name" value="TGF_BETA_1"/>
    <property type="match status" value="1"/>
</dbReference>
<comment type="subcellular location">
    <subcellularLocation>
        <location evidence="1">Secreted</location>
    </subcellularLocation>
</comment>
<dbReference type="InterPro" id="IPR001839">
    <property type="entry name" value="TGF-b_C"/>
</dbReference>
<dbReference type="EMBL" id="KQ981522">
    <property type="protein sequence ID" value="KYN40581.1"/>
    <property type="molecule type" value="Genomic_DNA"/>
</dbReference>
<feature type="region of interest" description="Disordered" evidence="9">
    <location>
        <begin position="686"/>
        <end position="705"/>
    </location>
</feature>
<evidence type="ECO:0000256" key="6">
    <source>
        <dbReference type="ARBA" id="ARBA00023157"/>
    </source>
</evidence>
<dbReference type="SUPFAM" id="SSF57501">
    <property type="entry name" value="Cystine-knot cytokines"/>
    <property type="match status" value="1"/>
</dbReference>
<dbReference type="Proteomes" id="UP000078541">
    <property type="component" value="Unassembled WGS sequence"/>
</dbReference>